<dbReference type="STRING" id="1156394.T0S3B6"/>
<proteinExistence type="predicted"/>
<keyword evidence="1" id="KW-0645">Protease</keyword>
<gene>
    <name evidence="14" type="ORF">SDRG_02947</name>
</gene>
<dbReference type="GO" id="GO:0003677">
    <property type="term" value="F:DNA binding"/>
    <property type="evidence" value="ECO:0007669"/>
    <property type="project" value="UniProtKB-KW"/>
</dbReference>
<evidence type="ECO:0000259" key="13">
    <source>
        <dbReference type="PROSITE" id="PS51294"/>
    </source>
</evidence>
<sequence length="250" mass="27120">MDAAAASSSTPMPSTTHVMDVAKKLPSASKKHSGMNGGRWTDEEHESFLLGLNLYGREWKRVASKIKTRTSAQIRSHAQKYFAKLAKDAEMQLSGEKVENPVNMSDEDDASTAPSEAETDMGDHSPPRKARSDSTDAIIPSQEELLSTVVSPVLRERVSTLVDAEVCALQVLSWYAASATTTNNTNCPPTKRLCIEEKKHLTLHIKKTGATLIPLVPRAPLVVLSSSTTTPRVHADTLTHFSAISLSKSV</sequence>
<accession>T0S3B6</accession>
<protein>
    <submittedName>
        <fullName evidence="14">Uncharacterized protein</fullName>
    </submittedName>
</protein>
<dbReference type="GO" id="GO:0008237">
    <property type="term" value="F:metallopeptidase activity"/>
    <property type="evidence" value="ECO:0007669"/>
    <property type="project" value="UniProtKB-KW"/>
</dbReference>
<dbReference type="SUPFAM" id="SSF46689">
    <property type="entry name" value="Homeodomain-like"/>
    <property type="match status" value="1"/>
</dbReference>
<dbReference type="OMA" id="NLYGREW"/>
<feature type="domain" description="HTH myb-type" evidence="13">
    <location>
        <begin position="32"/>
        <end position="86"/>
    </location>
</feature>
<dbReference type="eggNOG" id="KOG0724">
    <property type="taxonomic scope" value="Eukaryota"/>
</dbReference>
<keyword evidence="6" id="KW-0482">Metalloprotease</keyword>
<dbReference type="SMART" id="SM00717">
    <property type="entry name" value="SANT"/>
    <property type="match status" value="1"/>
</dbReference>
<dbReference type="InterPro" id="IPR009057">
    <property type="entry name" value="Homeodomain-like_sf"/>
</dbReference>
<dbReference type="InterPro" id="IPR006447">
    <property type="entry name" value="Myb_dom_plants"/>
</dbReference>
<dbReference type="GO" id="GO:0006508">
    <property type="term" value="P:proteolysis"/>
    <property type="evidence" value="ECO:0007669"/>
    <property type="project" value="UniProtKB-KW"/>
</dbReference>
<dbReference type="OrthoDB" id="118550at2759"/>
<evidence type="ECO:0000256" key="2">
    <source>
        <dbReference type="ARBA" id="ARBA00022723"/>
    </source>
</evidence>
<evidence type="ECO:0000256" key="5">
    <source>
        <dbReference type="ARBA" id="ARBA00023015"/>
    </source>
</evidence>
<keyword evidence="5" id="KW-0805">Transcription regulation</keyword>
<dbReference type="CDD" id="cd00167">
    <property type="entry name" value="SANT"/>
    <property type="match status" value="1"/>
</dbReference>
<dbReference type="Proteomes" id="UP000030762">
    <property type="component" value="Unassembled WGS sequence"/>
</dbReference>
<dbReference type="PROSITE" id="PS51294">
    <property type="entry name" value="HTH_MYB"/>
    <property type="match status" value="1"/>
</dbReference>
<evidence type="ECO:0000256" key="10">
    <source>
        <dbReference type="SAM" id="MobiDB-lite"/>
    </source>
</evidence>
<evidence type="ECO:0000256" key="9">
    <source>
        <dbReference type="ARBA" id="ARBA00023242"/>
    </source>
</evidence>
<dbReference type="GeneID" id="19943674"/>
<evidence type="ECO:0000256" key="1">
    <source>
        <dbReference type="ARBA" id="ARBA00022670"/>
    </source>
</evidence>
<dbReference type="RefSeq" id="XP_008606780.1">
    <property type="nucleotide sequence ID" value="XM_008608558.1"/>
</dbReference>
<evidence type="ECO:0000256" key="7">
    <source>
        <dbReference type="ARBA" id="ARBA00023125"/>
    </source>
</evidence>
<evidence type="ECO:0000256" key="3">
    <source>
        <dbReference type="ARBA" id="ARBA00022801"/>
    </source>
</evidence>
<dbReference type="InterPro" id="IPR017884">
    <property type="entry name" value="SANT_dom"/>
</dbReference>
<dbReference type="EMBL" id="JH767138">
    <property type="protein sequence ID" value="EQC39508.1"/>
    <property type="molecule type" value="Genomic_DNA"/>
</dbReference>
<dbReference type="InterPro" id="IPR017930">
    <property type="entry name" value="Myb_dom"/>
</dbReference>
<evidence type="ECO:0000256" key="4">
    <source>
        <dbReference type="ARBA" id="ARBA00022833"/>
    </source>
</evidence>
<dbReference type="VEuPathDB" id="FungiDB:SDRG_02947"/>
<evidence type="ECO:0000313" key="15">
    <source>
        <dbReference type="Proteomes" id="UP000030762"/>
    </source>
</evidence>
<keyword evidence="15" id="KW-1185">Reference proteome</keyword>
<dbReference type="NCBIfam" id="TIGR01557">
    <property type="entry name" value="myb_SHAQKYF"/>
    <property type="match status" value="1"/>
</dbReference>
<dbReference type="PANTHER" id="PTHR12802">
    <property type="entry name" value="SWI/SNF COMPLEX-RELATED"/>
    <property type="match status" value="1"/>
</dbReference>
<evidence type="ECO:0000259" key="11">
    <source>
        <dbReference type="PROSITE" id="PS50090"/>
    </source>
</evidence>
<dbReference type="PROSITE" id="PS50090">
    <property type="entry name" value="MYB_LIKE"/>
    <property type="match status" value="1"/>
</dbReference>
<dbReference type="PROSITE" id="PS51293">
    <property type="entry name" value="SANT"/>
    <property type="match status" value="1"/>
</dbReference>
<dbReference type="InterPro" id="IPR001005">
    <property type="entry name" value="SANT/Myb"/>
</dbReference>
<feature type="region of interest" description="Disordered" evidence="10">
    <location>
        <begin position="97"/>
        <end position="135"/>
    </location>
</feature>
<keyword evidence="7" id="KW-0238">DNA-binding</keyword>
<evidence type="ECO:0000259" key="12">
    <source>
        <dbReference type="PROSITE" id="PS51293"/>
    </source>
</evidence>
<dbReference type="FunFam" id="1.10.10.60:FF:000151">
    <property type="entry name" value="histone H2A deubiquitinase MYSM1 isoform X2"/>
    <property type="match status" value="1"/>
</dbReference>
<keyword evidence="4" id="KW-0862">Zinc</keyword>
<keyword evidence="2" id="KW-0479">Metal-binding</keyword>
<dbReference type="Gene3D" id="1.10.10.60">
    <property type="entry name" value="Homeodomain-like"/>
    <property type="match status" value="1"/>
</dbReference>
<dbReference type="Pfam" id="PF00249">
    <property type="entry name" value="Myb_DNA-binding"/>
    <property type="match status" value="1"/>
</dbReference>
<dbReference type="PANTHER" id="PTHR12802:SF173">
    <property type="entry name" value="MYB-LIKE PROTEIN K"/>
    <property type="match status" value="1"/>
</dbReference>
<evidence type="ECO:0000256" key="6">
    <source>
        <dbReference type="ARBA" id="ARBA00023049"/>
    </source>
</evidence>
<dbReference type="GO" id="GO:0046872">
    <property type="term" value="F:metal ion binding"/>
    <property type="evidence" value="ECO:0007669"/>
    <property type="project" value="UniProtKB-KW"/>
</dbReference>
<name>T0S3B6_SAPDV</name>
<evidence type="ECO:0000313" key="14">
    <source>
        <dbReference type="EMBL" id="EQC39508.1"/>
    </source>
</evidence>
<feature type="domain" description="SANT" evidence="12">
    <location>
        <begin position="39"/>
        <end position="88"/>
    </location>
</feature>
<keyword evidence="3" id="KW-0378">Hydrolase</keyword>
<feature type="domain" description="Myb-like" evidence="11">
    <location>
        <begin position="32"/>
        <end position="82"/>
    </location>
</feature>
<reference evidence="14 15" key="1">
    <citation type="submission" date="2012-04" db="EMBL/GenBank/DDBJ databases">
        <title>The Genome Sequence of Saprolegnia declina VS20.</title>
        <authorList>
            <consortium name="The Broad Institute Genome Sequencing Platform"/>
            <person name="Russ C."/>
            <person name="Nusbaum C."/>
            <person name="Tyler B."/>
            <person name="van West P."/>
            <person name="Dieguez-Uribeondo J."/>
            <person name="de Bruijn I."/>
            <person name="Tripathy S."/>
            <person name="Jiang R."/>
            <person name="Young S.K."/>
            <person name="Zeng Q."/>
            <person name="Gargeya S."/>
            <person name="Fitzgerald M."/>
            <person name="Haas B."/>
            <person name="Abouelleil A."/>
            <person name="Alvarado L."/>
            <person name="Arachchi H.M."/>
            <person name="Berlin A."/>
            <person name="Chapman S.B."/>
            <person name="Goldberg J."/>
            <person name="Griggs A."/>
            <person name="Gujja S."/>
            <person name="Hansen M."/>
            <person name="Howarth C."/>
            <person name="Imamovic A."/>
            <person name="Larimer J."/>
            <person name="McCowen C."/>
            <person name="Montmayeur A."/>
            <person name="Murphy C."/>
            <person name="Neiman D."/>
            <person name="Pearson M."/>
            <person name="Priest M."/>
            <person name="Roberts A."/>
            <person name="Saif S."/>
            <person name="Shea T."/>
            <person name="Sisk P."/>
            <person name="Sykes S."/>
            <person name="Wortman J."/>
            <person name="Nusbaum C."/>
            <person name="Birren B."/>
        </authorList>
    </citation>
    <scope>NUCLEOTIDE SEQUENCE [LARGE SCALE GENOMIC DNA]</scope>
    <source>
        <strain evidence="14 15">VS20</strain>
    </source>
</reference>
<keyword evidence="8" id="KW-0804">Transcription</keyword>
<dbReference type="AlphaFoldDB" id="T0S3B6"/>
<organism evidence="14 15">
    <name type="scientific">Saprolegnia diclina (strain VS20)</name>
    <dbReference type="NCBI Taxonomy" id="1156394"/>
    <lineage>
        <taxon>Eukaryota</taxon>
        <taxon>Sar</taxon>
        <taxon>Stramenopiles</taxon>
        <taxon>Oomycota</taxon>
        <taxon>Saprolegniomycetes</taxon>
        <taxon>Saprolegniales</taxon>
        <taxon>Saprolegniaceae</taxon>
        <taxon>Saprolegnia</taxon>
    </lineage>
</organism>
<evidence type="ECO:0000256" key="8">
    <source>
        <dbReference type="ARBA" id="ARBA00023163"/>
    </source>
</evidence>
<keyword evidence="9" id="KW-0539">Nucleus</keyword>
<dbReference type="InParanoid" id="T0S3B6"/>
<feature type="compositionally biased region" description="Basic and acidic residues" evidence="10">
    <location>
        <begin position="121"/>
        <end position="134"/>
    </location>
</feature>